<dbReference type="GO" id="GO:0016301">
    <property type="term" value="F:kinase activity"/>
    <property type="evidence" value="ECO:0007669"/>
    <property type="project" value="UniProtKB-KW"/>
</dbReference>
<dbReference type="SUPFAM" id="SSF56112">
    <property type="entry name" value="Protein kinase-like (PK-like)"/>
    <property type="match status" value="1"/>
</dbReference>
<dbReference type="InterPro" id="IPR004147">
    <property type="entry name" value="ABC1_dom"/>
</dbReference>
<dbReference type="RefSeq" id="WP_369711017.1">
    <property type="nucleotide sequence ID" value="NZ_CP165644.1"/>
</dbReference>
<feature type="transmembrane region" description="Helical" evidence="2">
    <location>
        <begin position="518"/>
        <end position="539"/>
    </location>
</feature>
<gene>
    <name evidence="4" type="ORF">AB8B22_10225</name>
</gene>
<evidence type="ECO:0000259" key="3">
    <source>
        <dbReference type="Pfam" id="PF03109"/>
    </source>
</evidence>
<dbReference type="EMBL" id="CP165644">
    <property type="protein sequence ID" value="XDU66730.1"/>
    <property type="molecule type" value="Genomic_DNA"/>
</dbReference>
<sequence length="543" mass="62480">MVQKFKRMAKLSEVLFKYGFEELFDRSGIEKFIPNRIKQKSKRIENIKATSFPERIRMAMEELGPTYVKLGQMCSNRTDIFSEELIVEFQKLQDKVEPEKIDIYEKIKKELNIDPFQHFEEIEENPIASASMAQVFKGKLKDGSKIVLKVRRENIKEIVAADLLVMKDLAAYLEKTNEEIKKMNLSYIINTFANSITKELSFRNELNNMERFANNFKNDERIHVPITFRELSNDNILCMEFIDGFKITDKEKIEKYGFLPQEIARAGLDLYIKQVLKYGFFHADPHPGNILMMEDGKIVFIDFGAMGSLYPQDKELLESLLLYFVQKNIKKAIEKIRELSVIYNVPDEKSLERELTEIVYMVDGNSLNEISLGNIFEKIRIILGKNQITLPEDIYLLAKGIGQIEGIGRYLDPSLSITEVMKPYADEISKKRLNPIYVFEKGSQRFSQISESWLSLPEDLKSISQKLLNGELKHKHEVIGFKELQKTLDRLVTAIIIAALLIASSILVLSNVPPKINGIPALGFLGYVISAILGINEIIKKRK</sequence>
<keyword evidence="2" id="KW-1133">Transmembrane helix</keyword>
<evidence type="ECO:0000256" key="1">
    <source>
        <dbReference type="ARBA" id="ARBA00009670"/>
    </source>
</evidence>
<dbReference type="Pfam" id="PF03109">
    <property type="entry name" value="ABC1"/>
    <property type="match status" value="1"/>
</dbReference>
<organism evidence="4">
    <name type="scientific">Leptotrichia rugosa</name>
    <dbReference type="NCBI Taxonomy" id="3239302"/>
    <lineage>
        <taxon>Bacteria</taxon>
        <taxon>Fusobacteriati</taxon>
        <taxon>Fusobacteriota</taxon>
        <taxon>Fusobacteriia</taxon>
        <taxon>Fusobacteriales</taxon>
        <taxon>Leptotrichiaceae</taxon>
        <taxon>Leptotrichia</taxon>
    </lineage>
</organism>
<feature type="domain" description="ABC1 atypical kinase-like" evidence="3">
    <location>
        <begin position="91"/>
        <end position="334"/>
    </location>
</feature>
<feature type="transmembrane region" description="Helical" evidence="2">
    <location>
        <begin position="491"/>
        <end position="512"/>
    </location>
</feature>
<dbReference type="AlphaFoldDB" id="A0AB39VGA9"/>
<dbReference type="InterPro" id="IPR011009">
    <property type="entry name" value="Kinase-like_dom_sf"/>
</dbReference>
<protein>
    <submittedName>
        <fullName evidence="4">ABC1 kinase family protein</fullName>
    </submittedName>
</protein>
<evidence type="ECO:0000256" key="2">
    <source>
        <dbReference type="SAM" id="Phobius"/>
    </source>
</evidence>
<name>A0AB39VGA9_9FUSO</name>
<comment type="similarity">
    <text evidence="1">Belongs to the protein kinase superfamily. ADCK protein kinase family.</text>
</comment>
<dbReference type="KEGG" id="lrug:AB8B22_10225"/>
<keyword evidence="4" id="KW-0418">Kinase</keyword>
<dbReference type="Gene3D" id="1.10.510.10">
    <property type="entry name" value="Transferase(Phosphotransferase) domain 1"/>
    <property type="match status" value="1"/>
</dbReference>
<proteinExistence type="inferred from homology"/>
<evidence type="ECO:0000313" key="4">
    <source>
        <dbReference type="EMBL" id="XDU66730.1"/>
    </source>
</evidence>
<dbReference type="CDD" id="cd05121">
    <property type="entry name" value="ABC1_ADCK3-like"/>
    <property type="match status" value="1"/>
</dbReference>
<keyword evidence="2" id="KW-0472">Membrane</keyword>
<keyword evidence="2" id="KW-0812">Transmembrane</keyword>
<dbReference type="PANTHER" id="PTHR10566:SF113">
    <property type="entry name" value="PROTEIN ACTIVITY OF BC1 COMPLEX KINASE 7, CHLOROPLASTIC"/>
    <property type="match status" value="1"/>
</dbReference>
<accession>A0AB39VGA9</accession>
<keyword evidence="4" id="KW-0808">Transferase</keyword>
<dbReference type="PANTHER" id="PTHR10566">
    <property type="entry name" value="CHAPERONE-ACTIVITY OF BC1 COMPLEX CABC1 -RELATED"/>
    <property type="match status" value="1"/>
</dbReference>
<reference evidence="4" key="1">
    <citation type="submission" date="2024-07" db="EMBL/GenBank/DDBJ databases">
        <authorList>
            <person name="Li X.-J."/>
            <person name="Wang X."/>
        </authorList>
    </citation>
    <scope>NUCLEOTIDE SEQUENCE</scope>
    <source>
        <strain evidence="4">HSP-334</strain>
    </source>
</reference>
<dbReference type="InterPro" id="IPR050154">
    <property type="entry name" value="UbiB_kinase"/>
</dbReference>